<reference evidence="2 3" key="1">
    <citation type="submission" date="2019-02" db="EMBL/GenBank/DDBJ databases">
        <title>Deep-cultivation of Planctomycetes and their phenomic and genomic characterization uncovers novel biology.</title>
        <authorList>
            <person name="Wiegand S."/>
            <person name="Jogler M."/>
            <person name="Boedeker C."/>
            <person name="Pinto D."/>
            <person name="Vollmers J."/>
            <person name="Rivas-Marin E."/>
            <person name="Kohn T."/>
            <person name="Peeters S.H."/>
            <person name="Heuer A."/>
            <person name="Rast P."/>
            <person name="Oberbeckmann S."/>
            <person name="Bunk B."/>
            <person name="Jeske O."/>
            <person name="Meyerdierks A."/>
            <person name="Storesund J.E."/>
            <person name="Kallscheuer N."/>
            <person name="Luecker S."/>
            <person name="Lage O.M."/>
            <person name="Pohl T."/>
            <person name="Merkel B.J."/>
            <person name="Hornburger P."/>
            <person name="Mueller R.-W."/>
            <person name="Bruemmer F."/>
            <person name="Labrenz M."/>
            <person name="Spormann A.M."/>
            <person name="Op den Camp H."/>
            <person name="Overmann J."/>
            <person name="Amann R."/>
            <person name="Jetten M.S.M."/>
            <person name="Mascher T."/>
            <person name="Medema M.H."/>
            <person name="Devos D.P."/>
            <person name="Kaster A.-K."/>
            <person name="Ovreas L."/>
            <person name="Rohde M."/>
            <person name="Galperin M.Y."/>
            <person name="Jogler C."/>
        </authorList>
    </citation>
    <scope>NUCLEOTIDE SEQUENCE [LARGE SCALE GENOMIC DNA]</scope>
    <source>
        <strain evidence="2 3">Poly24</strain>
    </source>
</reference>
<organism evidence="2 3">
    <name type="scientific">Rosistilla carotiformis</name>
    <dbReference type="NCBI Taxonomy" id="2528017"/>
    <lineage>
        <taxon>Bacteria</taxon>
        <taxon>Pseudomonadati</taxon>
        <taxon>Planctomycetota</taxon>
        <taxon>Planctomycetia</taxon>
        <taxon>Pirellulales</taxon>
        <taxon>Pirellulaceae</taxon>
        <taxon>Rosistilla</taxon>
    </lineage>
</organism>
<dbReference type="Proteomes" id="UP000315082">
    <property type="component" value="Chromosome"/>
</dbReference>
<dbReference type="KEGG" id="rcf:Poly24_06130"/>
<evidence type="ECO:0000313" key="3">
    <source>
        <dbReference type="Proteomes" id="UP000315082"/>
    </source>
</evidence>
<name>A0A518JMZ5_9BACT</name>
<feature type="signal peptide" evidence="1">
    <location>
        <begin position="1"/>
        <end position="18"/>
    </location>
</feature>
<dbReference type="EMBL" id="CP036348">
    <property type="protein sequence ID" value="QDV66924.1"/>
    <property type="molecule type" value="Genomic_DNA"/>
</dbReference>
<evidence type="ECO:0000313" key="2">
    <source>
        <dbReference type="EMBL" id="QDV66924.1"/>
    </source>
</evidence>
<feature type="chain" id="PRO_5021898180" evidence="1">
    <location>
        <begin position="19"/>
        <end position="116"/>
    </location>
</feature>
<accession>A0A518JMZ5</accession>
<dbReference type="OrthoDB" id="9856853at2"/>
<dbReference type="RefSeq" id="WP_145090222.1">
    <property type="nucleotide sequence ID" value="NZ_CP036348.1"/>
</dbReference>
<gene>
    <name evidence="2" type="ORF">Poly24_06130</name>
</gene>
<evidence type="ECO:0000256" key="1">
    <source>
        <dbReference type="SAM" id="SignalP"/>
    </source>
</evidence>
<dbReference type="AlphaFoldDB" id="A0A518JMZ5"/>
<keyword evidence="1" id="KW-0732">Signal</keyword>
<protein>
    <submittedName>
        <fullName evidence="2">Uncharacterized protein</fullName>
    </submittedName>
</protein>
<proteinExistence type="predicted"/>
<keyword evidence="3" id="KW-1185">Reference proteome</keyword>
<sequence length="116" mass="12196" precursor="true">MKTSFATLVLLYAFTCVAASTASAAGYGHGMFYHSEAGIRGAAGHYNYGDYSSNYRHAHGHSGVQSPRVFTSQYGYQGNASRVAVPNAMSVRARRSGELCPGMVLPDGAVVVSVGQ</sequence>